<dbReference type="Proteomes" id="UP001234581">
    <property type="component" value="Unassembled WGS sequence"/>
</dbReference>
<evidence type="ECO:0000259" key="9">
    <source>
        <dbReference type="PROSITE" id="PS50922"/>
    </source>
</evidence>
<dbReference type="PANTHER" id="PTHR12560:SF0">
    <property type="entry name" value="LD18904P"/>
    <property type="match status" value="1"/>
</dbReference>
<dbReference type="InterPro" id="IPR016439">
    <property type="entry name" value="Lag1/Lac1-like"/>
</dbReference>
<feature type="transmembrane region" description="Helical" evidence="8">
    <location>
        <begin position="292"/>
        <end position="312"/>
    </location>
</feature>
<dbReference type="PROSITE" id="PS50922">
    <property type="entry name" value="TLC"/>
    <property type="match status" value="1"/>
</dbReference>
<name>A0AAD7XQ90_9FUNG</name>
<dbReference type="GeneID" id="83219076"/>
<comment type="caution">
    <text evidence="10">The sequence shown here is derived from an EMBL/GenBank/DDBJ whole genome shotgun (WGS) entry which is preliminary data.</text>
</comment>
<evidence type="ECO:0000256" key="8">
    <source>
        <dbReference type="SAM" id="Phobius"/>
    </source>
</evidence>
<feature type="transmembrane region" description="Helical" evidence="8">
    <location>
        <begin position="114"/>
        <end position="133"/>
    </location>
</feature>
<organism evidence="10 11">
    <name type="scientific">Lichtheimia ornata</name>
    <dbReference type="NCBI Taxonomy" id="688661"/>
    <lineage>
        <taxon>Eukaryota</taxon>
        <taxon>Fungi</taxon>
        <taxon>Fungi incertae sedis</taxon>
        <taxon>Mucoromycota</taxon>
        <taxon>Mucoromycotina</taxon>
        <taxon>Mucoromycetes</taxon>
        <taxon>Mucorales</taxon>
        <taxon>Lichtheimiaceae</taxon>
        <taxon>Lichtheimia</taxon>
    </lineage>
</organism>
<comment type="similarity">
    <text evidence="2">Belongs to the sphingosine N-acyltransferase family.</text>
</comment>
<sequence>MTQEKPLKSLKAHVQNESMTERLLNFELEITGLVCLLAIGSWWAGSPLATRCLLLSYKIGPDAYDKGNDDIYFIGFWVVAFTFLRAFFIKYIFHPFARLTGIEPFGKRQRFAEQGFMFTYYAVFWIWGMYLMYHSPYWFNTSYFWIDYPHIMMKRDIKSYYLMQTAFFIQQLYALHVEKRRKDHFAMVTHHVITITLLVSSYYTNFTRIGNAVLCSMDLSDLLLSLAKILKYLDFSTLCDMTFAAFAIAWPITRHGFFTVIIWATAFEPHKYLDMKWEPEKGKYFTPSTQKMYLTLFLLLDCIMIYWFSMIVKVVYRVIQGKGAEDTRSDDEDEEEIQREKSKEKKKVQ</sequence>
<feature type="transmembrane region" description="Helical" evidence="8">
    <location>
        <begin position="242"/>
        <end position="266"/>
    </location>
</feature>
<reference evidence="10 11" key="1">
    <citation type="submission" date="2023-03" db="EMBL/GenBank/DDBJ databases">
        <title>Genome sequence of Lichtheimia ornata CBS 291.66.</title>
        <authorList>
            <person name="Mohabir J.T."/>
            <person name="Shea T.P."/>
            <person name="Kurbessoian T."/>
            <person name="Berby B."/>
            <person name="Fontaine J."/>
            <person name="Livny J."/>
            <person name="Gnirke A."/>
            <person name="Stajich J.E."/>
            <person name="Cuomo C.A."/>
        </authorList>
    </citation>
    <scope>NUCLEOTIDE SEQUENCE [LARGE SCALE GENOMIC DNA]</scope>
    <source>
        <strain evidence="10">CBS 291.66</strain>
    </source>
</reference>
<evidence type="ECO:0000313" key="11">
    <source>
        <dbReference type="Proteomes" id="UP001234581"/>
    </source>
</evidence>
<evidence type="ECO:0000256" key="6">
    <source>
        <dbReference type="PROSITE-ProRule" id="PRU00205"/>
    </source>
</evidence>
<feature type="region of interest" description="Disordered" evidence="7">
    <location>
        <begin position="323"/>
        <end position="349"/>
    </location>
</feature>
<dbReference type="Pfam" id="PF03798">
    <property type="entry name" value="TRAM_LAG1_CLN8"/>
    <property type="match status" value="1"/>
</dbReference>
<dbReference type="RefSeq" id="XP_058337583.1">
    <property type="nucleotide sequence ID" value="XM_058491640.1"/>
</dbReference>
<dbReference type="PANTHER" id="PTHR12560">
    <property type="entry name" value="LONGEVITY ASSURANCE FACTOR 1 LAG1"/>
    <property type="match status" value="1"/>
</dbReference>
<feature type="transmembrane region" description="Helical" evidence="8">
    <location>
        <begin position="159"/>
        <end position="177"/>
    </location>
</feature>
<dbReference type="EMBL" id="JARTCD010000097">
    <property type="protein sequence ID" value="KAJ8652669.1"/>
    <property type="molecule type" value="Genomic_DNA"/>
</dbReference>
<evidence type="ECO:0000256" key="3">
    <source>
        <dbReference type="ARBA" id="ARBA00022692"/>
    </source>
</evidence>
<dbReference type="PIRSF" id="PIRSF005225">
    <property type="entry name" value="LAG1_LAC1"/>
    <property type="match status" value="1"/>
</dbReference>
<feature type="transmembrane region" description="Helical" evidence="8">
    <location>
        <begin position="71"/>
        <end position="93"/>
    </location>
</feature>
<keyword evidence="11" id="KW-1185">Reference proteome</keyword>
<dbReference type="SMART" id="SM00724">
    <property type="entry name" value="TLC"/>
    <property type="match status" value="1"/>
</dbReference>
<dbReference type="GO" id="GO:0050291">
    <property type="term" value="F:sphingosine N-acyltransferase activity"/>
    <property type="evidence" value="ECO:0007669"/>
    <property type="project" value="InterPro"/>
</dbReference>
<evidence type="ECO:0000256" key="2">
    <source>
        <dbReference type="ARBA" id="ARBA00009808"/>
    </source>
</evidence>
<comment type="subcellular location">
    <subcellularLocation>
        <location evidence="1">Membrane</location>
        <topology evidence="1">Multi-pass membrane protein</topology>
    </subcellularLocation>
</comment>
<proteinExistence type="inferred from homology"/>
<keyword evidence="3 6" id="KW-0812">Transmembrane</keyword>
<feature type="compositionally biased region" description="Acidic residues" evidence="7">
    <location>
        <begin position="328"/>
        <end position="337"/>
    </location>
</feature>
<evidence type="ECO:0000313" key="10">
    <source>
        <dbReference type="EMBL" id="KAJ8652669.1"/>
    </source>
</evidence>
<feature type="transmembrane region" description="Helical" evidence="8">
    <location>
        <begin position="23"/>
        <end position="44"/>
    </location>
</feature>
<evidence type="ECO:0000256" key="5">
    <source>
        <dbReference type="ARBA" id="ARBA00023136"/>
    </source>
</evidence>
<protein>
    <recommendedName>
        <fullName evidence="9">TLC domain-containing protein</fullName>
    </recommendedName>
</protein>
<feature type="domain" description="TLC" evidence="9">
    <location>
        <begin position="106"/>
        <end position="320"/>
    </location>
</feature>
<accession>A0AAD7XQ90</accession>
<dbReference type="InterPro" id="IPR006634">
    <property type="entry name" value="TLC-dom"/>
</dbReference>
<evidence type="ECO:0000256" key="1">
    <source>
        <dbReference type="ARBA" id="ARBA00004141"/>
    </source>
</evidence>
<evidence type="ECO:0000256" key="7">
    <source>
        <dbReference type="SAM" id="MobiDB-lite"/>
    </source>
</evidence>
<dbReference type="GO" id="GO:0016020">
    <property type="term" value="C:membrane"/>
    <property type="evidence" value="ECO:0007669"/>
    <property type="project" value="UniProtKB-SubCell"/>
</dbReference>
<gene>
    <name evidence="10" type="ORF">O0I10_011676</name>
</gene>
<keyword evidence="4 8" id="KW-1133">Transmembrane helix</keyword>
<dbReference type="AlphaFoldDB" id="A0AAD7XQ90"/>
<dbReference type="GO" id="GO:0046513">
    <property type="term" value="P:ceramide biosynthetic process"/>
    <property type="evidence" value="ECO:0007669"/>
    <property type="project" value="InterPro"/>
</dbReference>
<evidence type="ECO:0000256" key="4">
    <source>
        <dbReference type="ARBA" id="ARBA00022989"/>
    </source>
</evidence>
<keyword evidence="5 6" id="KW-0472">Membrane</keyword>